<gene>
    <name evidence="5" type="ORF">PU634_07725</name>
</gene>
<dbReference type="GO" id="GO:0043200">
    <property type="term" value="P:response to amino acid"/>
    <property type="evidence" value="ECO:0007669"/>
    <property type="project" value="TreeGrafter"/>
</dbReference>
<organism evidence="5 6">
    <name type="scientific">Oceanimonas pelagia</name>
    <dbReference type="NCBI Taxonomy" id="3028314"/>
    <lineage>
        <taxon>Bacteria</taxon>
        <taxon>Pseudomonadati</taxon>
        <taxon>Pseudomonadota</taxon>
        <taxon>Gammaproteobacteria</taxon>
        <taxon>Aeromonadales</taxon>
        <taxon>Aeromonadaceae</taxon>
        <taxon>Oceanimonas</taxon>
    </lineage>
</organism>
<dbReference type="Gene3D" id="3.30.70.920">
    <property type="match status" value="1"/>
</dbReference>
<dbReference type="GO" id="GO:0005829">
    <property type="term" value="C:cytosol"/>
    <property type="evidence" value="ECO:0007669"/>
    <property type="project" value="TreeGrafter"/>
</dbReference>
<dbReference type="Pfam" id="PF01037">
    <property type="entry name" value="AsnC_trans_reg"/>
    <property type="match status" value="1"/>
</dbReference>
<evidence type="ECO:0000259" key="4">
    <source>
        <dbReference type="PROSITE" id="PS50956"/>
    </source>
</evidence>
<dbReference type="PROSITE" id="PS50956">
    <property type="entry name" value="HTH_ASNC_2"/>
    <property type="match status" value="1"/>
</dbReference>
<feature type="domain" description="HTH asnC-type" evidence="4">
    <location>
        <begin position="4"/>
        <end position="67"/>
    </location>
</feature>
<dbReference type="AlphaFoldDB" id="A0AA50KSG3"/>
<proteinExistence type="predicted"/>
<accession>A0AA50KSG3</accession>
<dbReference type="InterPro" id="IPR000485">
    <property type="entry name" value="AsnC-type_HTH_dom"/>
</dbReference>
<evidence type="ECO:0000313" key="5">
    <source>
        <dbReference type="EMBL" id="WMC12237.1"/>
    </source>
</evidence>
<dbReference type="SUPFAM" id="SSF54909">
    <property type="entry name" value="Dimeric alpha+beta barrel"/>
    <property type="match status" value="1"/>
</dbReference>
<sequence length="161" mass="18006">MDSLDKVDAAIADRLQQDGRLSNAKLADQLALSEASCWRRHKRLEQEGVIEGYQAILNRRKLGGGVLAFVQLTCTQHSEEVTAEFEKVIQACSRVLSCHNTTGESDFLLQVVARDLDDYSQFVDKVLRKLPGVSSIRSNISLREMKSTNRLPITELLSPHP</sequence>
<dbReference type="InterPro" id="IPR036388">
    <property type="entry name" value="WH-like_DNA-bd_sf"/>
</dbReference>
<dbReference type="SUPFAM" id="SSF46785">
    <property type="entry name" value="Winged helix' DNA-binding domain"/>
    <property type="match status" value="1"/>
</dbReference>
<evidence type="ECO:0000256" key="1">
    <source>
        <dbReference type="ARBA" id="ARBA00023015"/>
    </source>
</evidence>
<keyword evidence="1" id="KW-0805">Transcription regulation</keyword>
<evidence type="ECO:0000256" key="2">
    <source>
        <dbReference type="ARBA" id="ARBA00023125"/>
    </source>
</evidence>
<dbReference type="InterPro" id="IPR036390">
    <property type="entry name" value="WH_DNA-bd_sf"/>
</dbReference>
<dbReference type="RefSeq" id="WP_306763470.1">
    <property type="nucleotide sequence ID" value="NZ_CP118224.1"/>
</dbReference>
<keyword evidence="2" id="KW-0238">DNA-binding</keyword>
<name>A0AA50KSG3_9GAMM</name>
<dbReference type="SMART" id="SM00344">
    <property type="entry name" value="HTH_ASNC"/>
    <property type="match status" value="1"/>
</dbReference>
<dbReference type="Pfam" id="PF13404">
    <property type="entry name" value="HTH_AsnC-type"/>
    <property type="match status" value="1"/>
</dbReference>
<dbReference type="KEGG" id="ope:PU634_07725"/>
<evidence type="ECO:0000313" key="6">
    <source>
        <dbReference type="Proteomes" id="UP001223802"/>
    </source>
</evidence>
<keyword evidence="6" id="KW-1185">Reference proteome</keyword>
<dbReference type="EMBL" id="CP118224">
    <property type="protein sequence ID" value="WMC12237.1"/>
    <property type="molecule type" value="Genomic_DNA"/>
</dbReference>
<dbReference type="PANTHER" id="PTHR30154:SF46">
    <property type="entry name" value="TRANSCRIPTIONAL REGULATORY PROTEIN"/>
    <property type="match status" value="1"/>
</dbReference>
<reference evidence="5 6" key="1">
    <citation type="submission" date="2023-02" db="EMBL/GenBank/DDBJ databases">
        <title>Complete genome sequence of a novel bacterium Oceanimonas sp. NTOU-MSR1 isolated from marine coast sediment.</title>
        <authorList>
            <person name="Yang H.-T."/>
            <person name="Chen Y.-L."/>
            <person name="Ho Y.-N."/>
        </authorList>
    </citation>
    <scope>NUCLEOTIDE SEQUENCE [LARGE SCALE GENOMIC DNA]</scope>
    <source>
        <strain evidence="5 6">NTOU-MSR1</strain>
    </source>
</reference>
<dbReference type="GO" id="GO:0043565">
    <property type="term" value="F:sequence-specific DNA binding"/>
    <property type="evidence" value="ECO:0007669"/>
    <property type="project" value="InterPro"/>
</dbReference>
<evidence type="ECO:0000256" key="3">
    <source>
        <dbReference type="ARBA" id="ARBA00023163"/>
    </source>
</evidence>
<dbReference type="Proteomes" id="UP001223802">
    <property type="component" value="Chromosome"/>
</dbReference>
<dbReference type="InterPro" id="IPR011008">
    <property type="entry name" value="Dimeric_a/b-barrel"/>
</dbReference>
<dbReference type="InterPro" id="IPR019887">
    <property type="entry name" value="Tscrpt_reg_AsnC/Lrp_C"/>
</dbReference>
<protein>
    <submittedName>
        <fullName evidence="5">Lrp/AsnC family transcriptional regulator</fullName>
    </submittedName>
</protein>
<keyword evidence="3" id="KW-0804">Transcription</keyword>
<dbReference type="PANTHER" id="PTHR30154">
    <property type="entry name" value="LEUCINE-RESPONSIVE REGULATORY PROTEIN"/>
    <property type="match status" value="1"/>
</dbReference>
<dbReference type="Gene3D" id="1.10.10.10">
    <property type="entry name" value="Winged helix-like DNA-binding domain superfamily/Winged helix DNA-binding domain"/>
    <property type="match status" value="1"/>
</dbReference>
<dbReference type="PRINTS" id="PR00033">
    <property type="entry name" value="HTHASNC"/>
</dbReference>
<dbReference type="InterPro" id="IPR019888">
    <property type="entry name" value="Tscrpt_reg_AsnC-like"/>
</dbReference>